<evidence type="ECO:0000256" key="3">
    <source>
        <dbReference type="HAMAP-Rule" id="MF_00580"/>
    </source>
</evidence>
<dbReference type="FunFam" id="2.30.33.40:FF:000001">
    <property type="entry name" value="10 kDa chaperonin"/>
    <property type="match status" value="1"/>
</dbReference>
<dbReference type="Proteomes" id="UP000178168">
    <property type="component" value="Unassembled WGS sequence"/>
</dbReference>
<dbReference type="GO" id="GO:0051087">
    <property type="term" value="F:protein-folding chaperone binding"/>
    <property type="evidence" value="ECO:0007669"/>
    <property type="project" value="TreeGrafter"/>
</dbReference>
<comment type="similarity">
    <text evidence="1 3 4">Belongs to the GroES chaperonin family.</text>
</comment>
<protein>
    <recommendedName>
        <fullName evidence="3">Co-chaperonin GroES</fullName>
    </recommendedName>
    <alternativeName>
        <fullName evidence="3">10 kDa chaperonin</fullName>
    </alternativeName>
    <alternativeName>
        <fullName evidence="3">Chaperonin-10</fullName>
        <shortName evidence="3">Cpn10</shortName>
    </alternativeName>
</protein>
<comment type="function">
    <text evidence="3 4">Together with the chaperonin GroEL, plays an essential role in assisting protein folding. The GroEL-GroES system forms a nano-cage that allows encapsulation of the non-native substrate proteins and provides a physical environment optimized to promote and accelerate protein folding. GroES binds to the apical surface of the GroEL ring, thereby capping the opening of the GroEL channel.</text>
</comment>
<gene>
    <name evidence="3" type="primary">groES</name>
    <name evidence="3" type="synonym">groS</name>
    <name evidence="5" type="ORF">A2591_03600</name>
</gene>
<dbReference type="InterPro" id="IPR037124">
    <property type="entry name" value="Chaperonin_GroES_sf"/>
</dbReference>
<comment type="subcellular location">
    <subcellularLocation>
        <location evidence="3">Cytoplasm</location>
    </subcellularLocation>
</comment>
<dbReference type="Pfam" id="PF00166">
    <property type="entry name" value="Cpn10"/>
    <property type="match status" value="1"/>
</dbReference>
<dbReference type="AlphaFoldDB" id="A0A1G2SMU0"/>
<name>A0A1G2SMU0_9BACT</name>
<comment type="caution">
    <text evidence="5">The sequence shown here is derived from an EMBL/GenBank/DDBJ whole genome shotgun (WGS) entry which is preliminary data.</text>
</comment>
<dbReference type="InterPro" id="IPR020818">
    <property type="entry name" value="Chaperonin_GroES"/>
</dbReference>
<dbReference type="NCBIfam" id="NF001533">
    <property type="entry name" value="PRK00364.2-4"/>
    <property type="match status" value="1"/>
</dbReference>
<dbReference type="GO" id="GO:0044183">
    <property type="term" value="F:protein folding chaperone"/>
    <property type="evidence" value="ECO:0007669"/>
    <property type="project" value="InterPro"/>
</dbReference>
<accession>A0A1G2SMU0</accession>
<dbReference type="CDD" id="cd00320">
    <property type="entry name" value="cpn10"/>
    <property type="match status" value="1"/>
</dbReference>
<dbReference type="NCBIfam" id="NF001531">
    <property type="entry name" value="PRK00364.2-2"/>
    <property type="match status" value="1"/>
</dbReference>
<reference evidence="5 6" key="1">
    <citation type="journal article" date="2016" name="Nat. Commun.">
        <title>Thousands of microbial genomes shed light on interconnected biogeochemical processes in an aquifer system.</title>
        <authorList>
            <person name="Anantharaman K."/>
            <person name="Brown C.T."/>
            <person name="Hug L.A."/>
            <person name="Sharon I."/>
            <person name="Castelle C.J."/>
            <person name="Probst A.J."/>
            <person name="Thomas B.C."/>
            <person name="Singh A."/>
            <person name="Wilkins M.J."/>
            <person name="Karaoz U."/>
            <person name="Brodie E.L."/>
            <person name="Williams K.H."/>
            <person name="Hubbard S.S."/>
            <person name="Banfield J.F."/>
        </authorList>
    </citation>
    <scope>NUCLEOTIDE SEQUENCE [LARGE SCALE GENOMIC DNA]</scope>
</reference>
<dbReference type="HAMAP" id="MF_00580">
    <property type="entry name" value="CH10"/>
    <property type="match status" value="1"/>
</dbReference>
<dbReference type="PANTHER" id="PTHR10772">
    <property type="entry name" value="10 KDA HEAT SHOCK PROTEIN"/>
    <property type="match status" value="1"/>
</dbReference>
<dbReference type="PANTHER" id="PTHR10772:SF58">
    <property type="entry name" value="CO-CHAPERONIN GROES"/>
    <property type="match status" value="1"/>
</dbReference>
<evidence type="ECO:0000256" key="2">
    <source>
        <dbReference type="ARBA" id="ARBA00023186"/>
    </source>
</evidence>
<dbReference type="GO" id="GO:0051082">
    <property type="term" value="F:unfolded protein binding"/>
    <property type="evidence" value="ECO:0007669"/>
    <property type="project" value="TreeGrafter"/>
</dbReference>
<evidence type="ECO:0000313" key="6">
    <source>
        <dbReference type="Proteomes" id="UP000178168"/>
    </source>
</evidence>
<dbReference type="GO" id="GO:0005737">
    <property type="term" value="C:cytoplasm"/>
    <property type="evidence" value="ECO:0007669"/>
    <property type="project" value="UniProtKB-SubCell"/>
</dbReference>
<dbReference type="GO" id="GO:0046872">
    <property type="term" value="F:metal ion binding"/>
    <property type="evidence" value="ECO:0007669"/>
    <property type="project" value="TreeGrafter"/>
</dbReference>
<evidence type="ECO:0000256" key="1">
    <source>
        <dbReference type="ARBA" id="ARBA00006975"/>
    </source>
</evidence>
<dbReference type="SUPFAM" id="SSF50129">
    <property type="entry name" value="GroES-like"/>
    <property type="match status" value="1"/>
</dbReference>
<dbReference type="GO" id="GO:0005524">
    <property type="term" value="F:ATP binding"/>
    <property type="evidence" value="ECO:0007669"/>
    <property type="project" value="InterPro"/>
</dbReference>
<keyword evidence="3" id="KW-0963">Cytoplasm</keyword>
<evidence type="ECO:0000313" key="5">
    <source>
        <dbReference type="EMBL" id="OHA86112.1"/>
    </source>
</evidence>
<dbReference type="PRINTS" id="PR00297">
    <property type="entry name" value="CHAPERONIN10"/>
</dbReference>
<keyword evidence="2 3" id="KW-0143">Chaperone</keyword>
<dbReference type="STRING" id="1802730.A2591_03600"/>
<evidence type="ECO:0000256" key="4">
    <source>
        <dbReference type="RuleBase" id="RU000535"/>
    </source>
</evidence>
<comment type="subunit">
    <text evidence="3">Heptamer of 7 subunits arranged in a ring. Interacts with the chaperonin GroEL.</text>
</comment>
<proteinExistence type="inferred from homology"/>
<dbReference type="EMBL" id="MHUZ01000009">
    <property type="protein sequence ID" value="OHA86112.1"/>
    <property type="molecule type" value="Genomic_DNA"/>
</dbReference>
<dbReference type="Gene3D" id="2.30.33.40">
    <property type="entry name" value="GroES chaperonin"/>
    <property type="match status" value="1"/>
</dbReference>
<dbReference type="SMART" id="SM00883">
    <property type="entry name" value="Cpn10"/>
    <property type="match status" value="1"/>
</dbReference>
<dbReference type="InterPro" id="IPR011032">
    <property type="entry name" value="GroES-like_sf"/>
</dbReference>
<organism evidence="5 6">
    <name type="scientific">Candidatus Yonathbacteria bacterium RIFOXYD1_FULL_52_36</name>
    <dbReference type="NCBI Taxonomy" id="1802730"/>
    <lineage>
        <taxon>Bacteria</taxon>
        <taxon>Candidatus Yonathiibacteriota</taxon>
    </lineage>
</organism>
<sequence length="101" mass="10740">MSTKRKIIPLGDRVLVKPLSADDKKTASGIIIPDTVSQEKPEQGTVVAVGAGRVNDDGKAIPVSVKVGDTIIFSKYGPDEIKVDGEEYYILGESSILAVIK</sequence>